<gene>
    <name evidence="2" type="ORF">SO694_0025601</name>
</gene>
<name>A0ABR1FIP8_AURAN</name>
<reference evidence="2 3" key="1">
    <citation type="submission" date="2024-03" db="EMBL/GenBank/DDBJ databases">
        <title>Aureococcus anophagefferens CCMP1851 and Kratosvirus quantuckense: Draft genome of a second virus-susceptible host strain in the model system.</title>
        <authorList>
            <person name="Chase E."/>
            <person name="Truchon A.R."/>
            <person name="Schepens W."/>
            <person name="Wilhelm S.W."/>
        </authorList>
    </citation>
    <scope>NUCLEOTIDE SEQUENCE [LARGE SCALE GENOMIC DNA]</scope>
    <source>
        <strain evidence="2 3">CCMP1851</strain>
    </source>
</reference>
<comment type="caution">
    <text evidence="2">The sequence shown here is derived from an EMBL/GenBank/DDBJ whole genome shotgun (WGS) entry which is preliminary data.</text>
</comment>
<feature type="chain" id="PRO_5047167593" evidence="1">
    <location>
        <begin position="17"/>
        <end position="215"/>
    </location>
</feature>
<evidence type="ECO:0000256" key="1">
    <source>
        <dbReference type="SAM" id="SignalP"/>
    </source>
</evidence>
<organism evidence="2 3">
    <name type="scientific">Aureococcus anophagefferens</name>
    <name type="common">Harmful bloom alga</name>
    <dbReference type="NCBI Taxonomy" id="44056"/>
    <lineage>
        <taxon>Eukaryota</taxon>
        <taxon>Sar</taxon>
        <taxon>Stramenopiles</taxon>
        <taxon>Ochrophyta</taxon>
        <taxon>Pelagophyceae</taxon>
        <taxon>Pelagomonadales</taxon>
        <taxon>Pelagomonadaceae</taxon>
        <taxon>Aureococcus</taxon>
    </lineage>
</organism>
<keyword evidence="3" id="KW-1185">Reference proteome</keyword>
<protein>
    <submittedName>
        <fullName evidence="2">Uncharacterized protein</fullName>
    </submittedName>
</protein>
<dbReference type="EMBL" id="JBBJCI010000393">
    <property type="protein sequence ID" value="KAK7231574.1"/>
    <property type="molecule type" value="Genomic_DNA"/>
</dbReference>
<evidence type="ECO:0000313" key="2">
    <source>
        <dbReference type="EMBL" id="KAK7231574.1"/>
    </source>
</evidence>
<proteinExistence type="predicted"/>
<accession>A0ABR1FIP8</accession>
<dbReference type="Proteomes" id="UP001363151">
    <property type="component" value="Unassembled WGS sequence"/>
</dbReference>
<feature type="signal peptide" evidence="1">
    <location>
        <begin position="1"/>
        <end position="16"/>
    </location>
</feature>
<sequence length="215" mass="22679">MAVKLLLCALVAGSVALRVPRRRFLASGAALPGACAARVAGARNLPESTGAKGDNRGTVAALAPIARVEASLAAAAEAAKTKKLDAVAAALAEPPRDEKSFKRLFDEYSSDVSYKQKYMDSNAFVVYYTKGFDGKDRPNIEDDPAAERQTKQFGFRNDAWAAVDDARAEVAYLKSEPAESPAELVAMLGRATAAMAGYLALAPPEDVAATRKAGR</sequence>
<evidence type="ECO:0000313" key="3">
    <source>
        <dbReference type="Proteomes" id="UP001363151"/>
    </source>
</evidence>
<keyword evidence="1" id="KW-0732">Signal</keyword>